<feature type="compositionally biased region" description="Polar residues" evidence="1">
    <location>
        <begin position="106"/>
        <end position="118"/>
    </location>
</feature>
<dbReference type="EMBL" id="CM003380">
    <property type="protein sequence ID" value="KOM55995.1"/>
    <property type="molecule type" value="Genomic_DNA"/>
</dbReference>
<evidence type="ECO:0000313" key="3">
    <source>
        <dbReference type="Proteomes" id="UP000053144"/>
    </source>
</evidence>
<feature type="compositionally biased region" description="Basic and acidic residues" evidence="1">
    <location>
        <begin position="1"/>
        <end position="27"/>
    </location>
</feature>
<reference evidence="3" key="1">
    <citation type="journal article" date="2015" name="Proc. Natl. Acad. Sci. U.S.A.">
        <title>Genome sequencing of adzuki bean (Vigna angularis) provides insight into high starch and low fat accumulation and domestication.</title>
        <authorList>
            <person name="Yang K."/>
            <person name="Tian Z."/>
            <person name="Chen C."/>
            <person name="Luo L."/>
            <person name="Zhao B."/>
            <person name="Wang Z."/>
            <person name="Yu L."/>
            <person name="Li Y."/>
            <person name="Sun Y."/>
            <person name="Li W."/>
            <person name="Chen Y."/>
            <person name="Li Y."/>
            <person name="Zhang Y."/>
            <person name="Ai D."/>
            <person name="Zhao J."/>
            <person name="Shang C."/>
            <person name="Ma Y."/>
            <person name="Wu B."/>
            <person name="Wang M."/>
            <person name="Gao L."/>
            <person name="Sun D."/>
            <person name="Zhang P."/>
            <person name="Guo F."/>
            <person name="Wang W."/>
            <person name="Li Y."/>
            <person name="Wang J."/>
            <person name="Varshney R.K."/>
            <person name="Wang J."/>
            <person name="Ling H.Q."/>
            <person name="Wan P."/>
        </authorList>
    </citation>
    <scope>NUCLEOTIDE SEQUENCE</scope>
    <source>
        <strain evidence="3">cv. Jingnong 6</strain>
    </source>
</reference>
<evidence type="ECO:0000256" key="1">
    <source>
        <dbReference type="SAM" id="MobiDB-lite"/>
    </source>
</evidence>
<dbReference type="Proteomes" id="UP000053144">
    <property type="component" value="Chromosome 10"/>
</dbReference>
<evidence type="ECO:0000313" key="2">
    <source>
        <dbReference type="EMBL" id="KOM55995.1"/>
    </source>
</evidence>
<sequence>MIKTERSRLSSRRYDRDQVRYGQDRAMEGITKNKQGMNESKRLNSEVVKLEGGEKFSRTVDSGKKEEEEHRMVERCKKEEEESRTAESCEGSNRTVEGVEELKPTDVNTLTSVPNRIK</sequence>
<dbReference type="AlphaFoldDB" id="A0A0L9VLT6"/>
<accession>A0A0L9VLT6</accession>
<protein>
    <submittedName>
        <fullName evidence="2">Uncharacterized protein</fullName>
    </submittedName>
</protein>
<feature type="region of interest" description="Disordered" evidence="1">
    <location>
        <begin position="1"/>
        <end position="118"/>
    </location>
</feature>
<feature type="compositionally biased region" description="Basic and acidic residues" evidence="1">
    <location>
        <begin position="39"/>
        <end position="87"/>
    </location>
</feature>
<proteinExistence type="predicted"/>
<name>A0A0L9VLT6_PHAAN</name>
<dbReference type="Gramene" id="KOM55995">
    <property type="protein sequence ID" value="KOM55995"/>
    <property type="gene ID" value="LR48_Vigan10g188700"/>
</dbReference>
<gene>
    <name evidence="2" type="ORF">LR48_Vigan10g188700</name>
</gene>
<organism evidence="2 3">
    <name type="scientific">Phaseolus angularis</name>
    <name type="common">Azuki bean</name>
    <name type="synonym">Vigna angularis</name>
    <dbReference type="NCBI Taxonomy" id="3914"/>
    <lineage>
        <taxon>Eukaryota</taxon>
        <taxon>Viridiplantae</taxon>
        <taxon>Streptophyta</taxon>
        <taxon>Embryophyta</taxon>
        <taxon>Tracheophyta</taxon>
        <taxon>Spermatophyta</taxon>
        <taxon>Magnoliopsida</taxon>
        <taxon>eudicotyledons</taxon>
        <taxon>Gunneridae</taxon>
        <taxon>Pentapetalae</taxon>
        <taxon>rosids</taxon>
        <taxon>fabids</taxon>
        <taxon>Fabales</taxon>
        <taxon>Fabaceae</taxon>
        <taxon>Papilionoideae</taxon>
        <taxon>50 kb inversion clade</taxon>
        <taxon>NPAAA clade</taxon>
        <taxon>indigoferoid/millettioid clade</taxon>
        <taxon>Phaseoleae</taxon>
        <taxon>Vigna</taxon>
    </lineage>
</organism>